<feature type="domain" description="N-acetyltransferase" evidence="3">
    <location>
        <begin position="1"/>
        <end position="155"/>
    </location>
</feature>
<keyword evidence="5" id="KW-1185">Reference proteome</keyword>
<comment type="caution">
    <text evidence="4">The sequence shown here is derived from an EMBL/GenBank/DDBJ whole genome shotgun (WGS) entry which is preliminary data.</text>
</comment>
<dbReference type="Gene3D" id="3.40.630.30">
    <property type="match status" value="1"/>
</dbReference>
<dbReference type="Proteomes" id="UP000236333">
    <property type="component" value="Unassembled WGS sequence"/>
</dbReference>
<protein>
    <recommendedName>
        <fullName evidence="3">N-acetyltransferase domain-containing protein</fullName>
    </recommendedName>
</protein>
<evidence type="ECO:0000313" key="5">
    <source>
        <dbReference type="Proteomes" id="UP000236333"/>
    </source>
</evidence>
<dbReference type="PROSITE" id="PS51186">
    <property type="entry name" value="GNAT"/>
    <property type="match status" value="1"/>
</dbReference>
<evidence type="ECO:0000256" key="2">
    <source>
        <dbReference type="ARBA" id="ARBA00023315"/>
    </source>
</evidence>
<keyword evidence="1" id="KW-0808">Transferase</keyword>
<evidence type="ECO:0000259" key="3">
    <source>
        <dbReference type="PROSITE" id="PS51186"/>
    </source>
</evidence>
<name>A0A2J8A9H4_9CHLO</name>
<dbReference type="PANTHER" id="PTHR43877:SF1">
    <property type="entry name" value="ACETYLTRANSFERASE"/>
    <property type="match status" value="1"/>
</dbReference>
<reference evidence="4 5" key="1">
    <citation type="journal article" date="2017" name="Mol. Biol. Evol.">
        <title>The 4-celled Tetrabaena socialis nuclear genome reveals the essential components for genetic control of cell number at the origin of multicellularity in the volvocine lineage.</title>
        <authorList>
            <person name="Featherston J."/>
            <person name="Arakaki Y."/>
            <person name="Hanschen E.R."/>
            <person name="Ferris P.J."/>
            <person name="Michod R.E."/>
            <person name="Olson B.J.S.C."/>
            <person name="Nozaki H."/>
            <person name="Durand P.M."/>
        </authorList>
    </citation>
    <scope>NUCLEOTIDE SEQUENCE [LARGE SCALE GENOMIC DNA]</scope>
    <source>
        <strain evidence="4 5">NIES-571</strain>
    </source>
</reference>
<dbReference type="CDD" id="cd04301">
    <property type="entry name" value="NAT_SF"/>
    <property type="match status" value="1"/>
</dbReference>
<accession>A0A2J8A9H4</accession>
<gene>
    <name evidence="4" type="ORF">TSOC_004207</name>
</gene>
<evidence type="ECO:0000313" key="4">
    <source>
        <dbReference type="EMBL" id="PNH09177.1"/>
    </source>
</evidence>
<sequence>MLRATTPEDSEAILSLSVAAGLFGADETGALRKVLVDHWAGNVNEGHEWRVDEEGGQLRGVVYWAPAQMSDGAWHVLMLAVRPDCQGQGLGSALMRHAEASLRASGQRLLLVETSGLPSYERQRKFYDKIGYEREAVIRDFYASGEDKVVFRKAL</sequence>
<dbReference type="InterPro" id="IPR000182">
    <property type="entry name" value="GNAT_dom"/>
</dbReference>
<organism evidence="4 5">
    <name type="scientific">Tetrabaena socialis</name>
    <dbReference type="NCBI Taxonomy" id="47790"/>
    <lineage>
        <taxon>Eukaryota</taxon>
        <taxon>Viridiplantae</taxon>
        <taxon>Chlorophyta</taxon>
        <taxon>core chlorophytes</taxon>
        <taxon>Chlorophyceae</taxon>
        <taxon>CS clade</taxon>
        <taxon>Chlamydomonadales</taxon>
        <taxon>Tetrabaenaceae</taxon>
        <taxon>Tetrabaena</taxon>
    </lineage>
</organism>
<dbReference type="EMBL" id="PGGS01000101">
    <property type="protein sequence ID" value="PNH09177.1"/>
    <property type="molecule type" value="Genomic_DNA"/>
</dbReference>
<dbReference type="AlphaFoldDB" id="A0A2J8A9H4"/>
<dbReference type="InterPro" id="IPR016181">
    <property type="entry name" value="Acyl_CoA_acyltransferase"/>
</dbReference>
<dbReference type="Pfam" id="PF13508">
    <property type="entry name" value="Acetyltransf_7"/>
    <property type="match status" value="1"/>
</dbReference>
<keyword evidence="2" id="KW-0012">Acyltransferase</keyword>
<dbReference type="PANTHER" id="PTHR43877">
    <property type="entry name" value="AMINOALKYLPHOSPHONATE N-ACETYLTRANSFERASE-RELATED-RELATED"/>
    <property type="match status" value="1"/>
</dbReference>
<dbReference type="InterPro" id="IPR050832">
    <property type="entry name" value="Bact_Acetyltransf"/>
</dbReference>
<dbReference type="SUPFAM" id="SSF55729">
    <property type="entry name" value="Acyl-CoA N-acyltransferases (Nat)"/>
    <property type="match status" value="1"/>
</dbReference>
<dbReference type="OrthoDB" id="545632at2759"/>
<evidence type="ECO:0000256" key="1">
    <source>
        <dbReference type="ARBA" id="ARBA00022679"/>
    </source>
</evidence>
<dbReference type="GO" id="GO:0016747">
    <property type="term" value="F:acyltransferase activity, transferring groups other than amino-acyl groups"/>
    <property type="evidence" value="ECO:0007669"/>
    <property type="project" value="InterPro"/>
</dbReference>
<proteinExistence type="predicted"/>